<feature type="domain" description="C2H2-type" evidence="14">
    <location>
        <begin position="463"/>
        <end position="490"/>
    </location>
</feature>
<dbReference type="PROSITE" id="PS00028">
    <property type="entry name" value="ZINC_FINGER_C2H2_1"/>
    <property type="match status" value="3"/>
</dbReference>
<dbReference type="Proteomes" id="UP000593565">
    <property type="component" value="Unassembled WGS sequence"/>
</dbReference>
<dbReference type="GO" id="GO:0000981">
    <property type="term" value="F:DNA-binding transcription factor activity, RNA polymerase II-specific"/>
    <property type="evidence" value="ECO:0007669"/>
    <property type="project" value="TreeGrafter"/>
</dbReference>
<evidence type="ECO:0000256" key="4">
    <source>
        <dbReference type="ARBA" id="ARBA00022771"/>
    </source>
</evidence>
<proteinExistence type="predicted"/>
<dbReference type="InterPro" id="IPR036236">
    <property type="entry name" value="Znf_C2H2_sf"/>
</dbReference>
<dbReference type="GO" id="GO:0000978">
    <property type="term" value="F:RNA polymerase II cis-regulatory region sequence-specific DNA binding"/>
    <property type="evidence" value="ECO:0007669"/>
    <property type="project" value="TreeGrafter"/>
</dbReference>
<keyword evidence="6" id="KW-0805">Transcription regulation</keyword>
<dbReference type="FunFam" id="3.30.160.60:FF:000018">
    <property type="entry name" value="Krueppel-like factor 15"/>
    <property type="match status" value="1"/>
</dbReference>
<feature type="domain" description="C2H2-type" evidence="14">
    <location>
        <begin position="403"/>
        <end position="432"/>
    </location>
</feature>
<keyword evidence="3" id="KW-0677">Repeat</keyword>
<feature type="compositionally biased region" description="Low complexity" evidence="13">
    <location>
        <begin position="265"/>
        <end position="278"/>
    </location>
</feature>
<keyword evidence="7" id="KW-0238">DNA-binding</keyword>
<dbReference type="GO" id="GO:0005654">
    <property type="term" value="C:nucleoplasm"/>
    <property type="evidence" value="ECO:0007669"/>
    <property type="project" value="UniProtKB-ARBA"/>
</dbReference>
<dbReference type="FunFam" id="3.30.160.60:FF:000368">
    <property type="entry name" value="Krueppel-like factor 15"/>
    <property type="match status" value="1"/>
</dbReference>
<dbReference type="GO" id="GO:0008270">
    <property type="term" value="F:zinc ion binding"/>
    <property type="evidence" value="ECO:0007669"/>
    <property type="project" value="UniProtKB-KW"/>
</dbReference>
<dbReference type="EMBL" id="JAAGNN010000016">
    <property type="protein sequence ID" value="KAF4079121.1"/>
    <property type="molecule type" value="Genomic_DNA"/>
</dbReference>
<comment type="caution">
    <text evidence="15">The sequence shown here is derived from an EMBL/GenBank/DDBJ whole genome shotgun (WGS) entry which is preliminary data.</text>
</comment>
<keyword evidence="10" id="KW-0539">Nucleus</keyword>
<dbReference type="InterPro" id="IPR013087">
    <property type="entry name" value="Znf_C2H2_type"/>
</dbReference>
<evidence type="ECO:0000256" key="3">
    <source>
        <dbReference type="ARBA" id="ARBA00022737"/>
    </source>
</evidence>
<comment type="subcellular location">
    <subcellularLocation>
        <location evidence="1">Nucleus</location>
    </subcellularLocation>
</comment>
<dbReference type="PANTHER" id="PTHR23235:SF44">
    <property type="entry name" value="KRUEPPEL-LIKE FACTOR 15"/>
    <property type="match status" value="1"/>
</dbReference>
<dbReference type="PANTHER" id="PTHR23235">
    <property type="entry name" value="KRUEPPEL-LIKE TRANSCRIPTION FACTOR"/>
    <property type="match status" value="1"/>
</dbReference>
<evidence type="ECO:0000256" key="8">
    <source>
        <dbReference type="ARBA" id="ARBA00023159"/>
    </source>
</evidence>
<dbReference type="PROSITE" id="PS50157">
    <property type="entry name" value="ZINC_FINGER_C2H2_2"/>
    <property type="match status" value="3"/>
</dbReference>
<feature type="domain" description="C2H2-type" evidence="14">
    <location>
        <begin position="433"/>
        <end position="462"/>
    </location>
</feature>
<dbReference type="SUPFAM" id="SSF57667">
    <property type="entry name" value="beta-beta-alpha zinc fingers"/>
    <property type="match status" value="2"/>
</dbReference>
<feature type="compositionally biased region" description="Low complexity" evidence="13">
    <location>
        <begin position="293"/>
        <end position="311"/>
    </location>
</feature>
<evidence type="ECO:0000256" key="7">
    <source>
        <dbReference type="ARBA" id="ARBA00023125"/>
    </source>
</evidence>
<organism evidence="15 16">
    <name type="scientific">Ameiurus melas</name>
    <name type="common">Black bullhead</name>
    <name type="synonym">Silurus melas</name>
    <dbReference type="NCBI Taxonomy" id="219545"/>
    <lineage>
        <taxon>Eukaryota</taxon>
        <taxon>Metazoa</taxon>
        <taxon>Chordata</taxon>
        <taxon>Craniata</taxon>
        <taxon>Vertebrata</taxon>
        <taxon>Euteleostomi</taxon>
        <taxon>Actinopterygii</taxon>
        <taxon>Neopterygii</taxon>
        <taxon>Teleostei</taxon>
        <taxon>Ostariophysi</taxon>
        <taxon>Siluriformes</taxon>
        <taxon>Ictaluridae</taxon>
        <taxon>Ameiurus</taxon>
    </lineage>
</organism>
<protein>
    <recommendedName>
        <fullName evidence="11">Krueppel-like factor 15</fullName>
    </recommendedName>
</protein>
<dbReference type="AlphaFoldDB" id="A0A7J6ABF5"/>
<evidence type="ECO:0000256" key="11">
    <source>
        <dbReference type="ARBA" id="ARBA00069427"/>
    </source>
</evidence>
<keyword evidence="9" id="KW-0804">Transcription</keyword>
<dbReference type="SMART" id="SM00355">
    <property type="entry name" value="ZnF_C2H2"/>
    <property type="match status" value="3"/>
</dbReference>
<keyword evidence="8" id="KW-0010">Activator</keyword>
<name>A0A7J6ABF5_AMEME</name>
<reference evidence="15 16" key="1">
    <citation type="submission" date="2020-02" db="EMBL/GenBank/DDBJ databases">
        <title>A chromosome-scale genome assembly of the black bullhead catfish (Ameiurus melas).</title>
        <authorList>
            <person name="Wen M."/>
            <person name="Zham M."/>
            <person name="Cabau C."/>
            <person name="Klopp C."/>
            <person name="Donnadieu C."/>
            <person name="Roques C."/>
            <person name="Bouchez O."/>
            <person name="Lampietro C."/>
            <person name="Jouanno E."/>
            <person name="Herpin A."/>
            <person name="Louis A."/>
            <person name="Berthelot C."/>
            <person name="Parey E."/>
            <person name="Roest-Crollius H."/>
            <person name="Braasch I."/>
            <person name="Postlethwait J."/>
            <person name="Robinson-Rechavi M."/>
            <person name="Echchiki A."/>
            <person name="Begum T."/>
            <person name="Montfort J."/>
            <person name="Schartl M."/>
            <person name="Bobe J."/>
            <person name="Guiguen Y."/>
        </authorList>
    </citation>
    <scope>NUCLEOTIDE SEQUENCE [LARGE SCALE GENOMIC DNA]</scope>
    <source>
        <strain evidence="15">M_S1</strain>
        <tissue evidence="15">Blood</tissue>
    </source>
</reference>
<dbReference type="Gene3D" id="3.30.160.60">
    <property type="entry name" value="Classic Zinc Finger"/>
    <property type="match status" value="3"/>
</dbReference>
<gene>
    <name evidence="15" type="ORF">AMELA_G00189440</name>
</gene>
<keyword evidence="16" id="KW-1185">Reference proteome</keyword>
<dbReference type="Pfam" id="PF00096">
    <property type="entry name" value="zf-C2H2"/>
    <property type="match status" value="3"/>
</dbReference>
<dbReference type="CDD" id="cd21580">
    <property type="entry name" value="KLF15_N"/>
    <property type="match status" value="1"/>
</dbReference>
<accession>A0A7J6ABF5</accession>
<evidence type="ECO:0000256" key="9">
    <source>
        <dbReference type="ARBA" id="ARBA00023163"/>
    </source>
</evidence>
<feature type="region of interest" description="Disordered" evidence="13">
    <location>
        <begin position="226"/>
        <end position="311"/>
    </location>
</feature>
<evidence type="ECO:0000256" key="6">
    <source>
        <dbReference type="ARBA" id="ARBA00023015"/>
    </source>
</evidence>
<evidence type="ECO:0000256" key="12">
    <source>
        <dbReference type="PROSITE-ProRule" id="PRU00042"/>
    </source>
</evidence>
<evidence type="ECO:0000313" key="16">
    <source>
        <dbReference type="Proteomes" id="UP000593565"/>
    </source>
</evidence>
<evidence type="ECO:0000256" key="10">
    <source>
        <dbReference type="ARBA" id="ARBA00023242"/>
    </source>
</evidence>
<evidence type="ECO:0000256" key="13">
    <source>
        <dbReference type="SAM" id="MobiDB-lite"/>
    </source>
</evidence>
<keyword evidence="2" id="KW-0479">Metal-binding</keyword>
<evidence type="ECO:0000259" key="14">
    <source>
        <dbReference type="PROSITE" id="PS50157"/>
    </source>
</evidence>
<keyword evidence="5" id="KW-0862">Zinc</keyword>
<dbReference type="GO" id="GO:0045893">
    <property type="term" value="P:positive regulation of DNA-templated transcription"/>
    <property type="evidence" value="ECO:0007669"/>
    <property type="project" value="UniProtKB-ARBA"/>
</dbReference>
<feature type="compositionally biased region" description="Polar residues" evidence="13">
    <location>
        <begin position="234"/>
        <end position="247"/>
    </location>
</feature>
<sequence>MVDHFLSTEENFLSYSGIDSALPVVYYLSDMVSDSESYKVMPSPFSEDDLSDASSLRSCSSPDSQVLSSSYGSTSSAESQDGILNFLLSHTSLGCGGGSNAEVSTVTSSPLAGILWNSQRDSTKEKNFDLPVWSTSNMEETHAEPFQPTLEEIEEFLEENMNGLVSLKHEGNSHLGLELELELCGGGTGVVVMEETVSRLPEPSTIGSQHHSNQTLPMAKIPSSFRVDHETKSTDSIPSNQNPSLQTEDAIKDEIQSRPVSTENSTTTSPSGGKSGTPVVLQIQPVQIKQEDQSPSGAATPASTTQPPTTGTDIKIAQLLVNIQGQTFALVPQFLPSAPNSSSSSARLNGTSKFVRIAPVPIAAKPVGSGGDGLGLGGFQSGLLVGGAQKFQKNPVADLIKMHKCNFPGCAKMYTKSSHLKAHLRRHTGEKPFACNWPGCVWKFSRSDELSRHRRSHSGVKPYQCPVCEKKFARSDHLSKHIKVHRFPRNSRTVRTAA</sequence>
<evidence type="ECO:0000256" key="2">
    <source>
        <dbReference type="ARBA" id="ARBA00022723"/>
    </source>
</evidence>
<evidence type="ECO:0000313" key="15">
    <source>
        <dbReference type="EMBL" id="KAF4079121.1"/>
    </source>
</evidence>
<dbReference type="FunFam" id="3.30.160.60:FF:000624">
    <property type="entry name" value="zinc finger protein 697"/>
    <property type="match status" value="1"/>
</dbReference>
<evidence type="ECO:0000256" key="5">
    <source>
        <dbReference type="ARBA" id="ARBA00022833"/>
    </source>
</evidence>
<evidence type="ECO:0000256" key="1">
    <source>
        <dbReference type="ARBA" id="ARBA00004123"/>
    </source>
</evidence>
<keyword evidence="4 12" id="KW-0863">Zinc-finger</keyword>